<evidence type="ECO:0000259" key="4">
    <source>
        <dbReference type="Pfam" id="PF13649"/>
    </source>
</evidence>
<keyword evidence="3" id="KW-0949">S-adenosyl-L-methionine</keyword>
<proteinExistence type="predicted"/>
<dbReference type="eggNOG" id="COG2226">
    <property type="taxonomic scope" value="Bacteria"/>
</dbReference>
<dbReference type="PANTHER" id="PTHR43591">
    <property type="entry name" value="METHYLTRANSFERASE"/>
    <property type="match status" value="1"/>
</dbReference>
<feature type="domain" description="Methyltransferase" evidence="4">
    <location>
        <begin position="62"/>
        <end position="158"/>
    </location>
</feature>
<dbReference type="SUPFAM" id="SSF53335">
    <property type="entry name" value="S-adenosyl-L-methionine-dependent methyltransferases"/>
    <property type="match status" value="1"/>
</dbReference>
<dbReference type="AlphaFoldDB" id="F4GZA9"/>
<dbReference type="PANTHER" id="PTHR43591:SF24">
    <property type="entry name" value="2-METHOXY-6-POLYPRENYL-1,4-BENZOQUINOL METHYLASE, MITOCHONDRIAL"/>
    <property type="match status" value="1"/>
</dbReference>
<dbReference type="EMBL" id="CP002666">
    <property type="protein sequence ID" value="AEE47225.1"/>
    <property type="molecule type" value="Genomic_DNA"/>
</dbReference>
<dbReference type="InterPro" id="IPR023576">
    <property type="entry name" value="UbiE/COQ5_MeTrFase_CS"/>
</dbReference>
<accession>F4GZA9</accession>
<dbReference type="Proteomes" id="UP000008460">
    <property type="component" value="Chromosome"/>
</dbReference>
<dbReference type="InterPro" id="IPR029063">
    <property type="entry name" value="SAM-dependent_MTases_sf"/>
</dbReference>
<dbReference type="CDD" id="cd02440">
    <property type="entry name" value="AdoMet_MTases"/>
    <property type="match status" value="1"/>
</dbReference>
<reference evidence="5 6" key="1">
    <citation type="submission" date="2011-04" db="EMBL/GenBank/DDBJ databases">
        <title>Complete sequence of Cellulomonas fimi ATCC 484.</title>
        <authorList>
            <consortium name="US DOE Joint Genome Institute"/>
            <person name="Lucas S."/>
            <person name="Han J."/>
            <person name="Lapidus A."/>
            <person name="Cheng J.-F."/>
            <person name="Goodwin L."/>
            <person name="Pitluck S."/>
            <person name="Peters L."/>
            <person name="Chertkov O."/>
            <person name="Detter J.C."/>
            <person name="Han C."/>
            <person name="Tapia R."/>
            <person name="Land M."/>
            <person name="Hauser L."/>
            <person name="Kyrpides N."/>
            <person name="Ivanova N."/>
            <person name="Ovchinnikova G."/>
            <person name="Pagani I."/>
            <person name="Mead D."/>
            <person name="Brumm P."/>
            <person name="Woyke T."/>
        </authorList>
    </citation>
    <scope>NUCLEOTIDE SEQUENCE [LARGE SCALE GENOMIC DNA]</scope>
    <source>
        <strain evidence="6">ATCC 484 / DSM 20113 / JCM 1341 / NBRC 15513 / NCIMB 8980 / NCTC 7547</strain>
    </source>
</reference>
<dbReference type="Gene3D" id="3.40.50.150">
    <property type="entry name" value="Vaccinia Virus protein VP39"/>
    <property type="match status" value="1"/>
</dbReference>
<dbReference type="HOGENOM" id="CLU_037990_11_2_11"/>
<keyword evidence="6" id="KW-1185">Reference proteome</keyword>
<dbReference type="PROSITE" id="PS01184">
    <property type="entry name" value="UBIE_2"/>
    <property type="match status" value="1"/>
</dbReference>
<gene>
    <name evidence="5" type="ordered locus">Celf_3110</name>
</gene>
<evidence type="ECO:0000313" key="5">
    <source>
        <dbReference type="EMBL" id="AEE47225.1"/>
    </source>
</evidence>
<keyword evidence="2 5" id="KW-0808">Transferase</keyword>
<name>F4GZA9_CELFA</name>
<dbReference type="STRING" id="590998.Celf_3110"/>
<dbReference type="KEGG" id="cfi:Celf_3110"/>
<dbReference type="GO" id="GO:0008168">
    <property type="term" value="F:methyltransferase activity"/>
    <property type="evidence" value="ECO:0007669"/>
    <property type="project" value="UniProtKB-KW"/>
</dbReference>
<dbReference type="Pfam" id="PF13649">
    <property type="entry name" value="Methyltransf_25"/>
    <property type="match status" value="1"/>
</dbReference>
<dbReference type="InterPro" id="IPR041698">
    <property type="entry name" value="Methyltransf_25"/>
</dbReference>
<evidence type="ECO:0000256" key="2">
    <source>
        <dbReference type="ARBA" id="ARBA00022679"/>
    </source>
</evidence>
<sequence length="235" mass="24620">MSPHPAVVLVDDLPTGADAPYLPPAGKAAYLPFYDLLSRVTGVRRRHARLVALAEVRPGDRVLDLGCGTGAVAVRVARTVPGAHVTGLDPDLPALRRAARAARRARVPLTLVRGYGQSLPLPDASVDRVVSSLALHHVPADARAATAAEIARVLRPGGTVTVLDFGAHDHGGPARRGHLHRRGDVADRLRDNLDDGIARLLAGAGLVDAREVASDRIAGLPLTFVQAARSSSGPR</sequence>
<dbReference type="RefSeq" id="WP_013772250.1">
    <property type="nucleotide sequence ID" value="NC_015514.1"/>
</dbReference>
<dbReference type="GO" id="GO:0032259">
    <property type="term" value="P:methylation"/>
    <property type="evidence" value="ECO:0007669"/>
    <property type="project" value="UniProtKB-KW"/>
</dbReference>
<protein>
    <submittedName>
        <fullName evidence="5">Methyltransferase type 11</fullName>
    </submittedName>
</protein>
<evidence type="ECO:0000256" key="1">
    <source>
        <dbReference type="ARBA" id="ARBA00022603"/>
    </source>
</evidence>
<evidence type="ECO:0000313" key="6">
    <source>
        <dbReference type="Proteomes" id="UP000008460"/>
    </source>
</evidence>
<evidence type="ECO:0000256" key="3">
    <source>
        <dbReference type="ARBA" id="ARBA00022691"/>
    </source>
</evidence>
<keyword evidence="1 5" id="KW-0489">Methyltransferase</keyword>
<organism evidence="5 6">
    <name type="scientific">Cellulomonas fimi (strain ATCC 484 / DSM 20113 / JCM 1341 / CCUG 24087 / LMG 16345 / NBRC 15513 / NCIMB 8980 / NCTC 7547 / NRS-133)</name>
    <dbReference type="NCBI Taxonomy" id="590998"/>
    <lineage>
        <taxon>Bacteria</taxon>
        <taxon>Bacillati</taxon>
        <taxon>Actinomycetota</taxon>
        <taxon>Actinomycetes</taxon>
        <taxon>Micrococcales</taxon>
        <taxon>Cellulomonadaceae</taxon>
        <taxon>Cellulomonas</taxon>
    </lineage>
</organism>